<dbReference type="PANTHER" id="PTHR31212">
    <property type="entry name" value="ALPHA-KETOGLUTARATE-DEPENDENT DIOXYGENASE ALKB HOMOLOG 3"/>
    <property type="match status" value="1"/>
</dbReference>
<keyword evidence="6" id="KW-0560">Oxidoreductase</keyword>
<evidence type="ECO:0000256" key="7">
    <source>
        <dbReference type="ARBA" id="ARBA00023004"/>
    </source>
</evidence>
<dbReference type="InterPro" id="IPR027450">
    <property type="entry name" value="AlkB-like"/>
</dbReference>
<evidence type="ECO:0000256" key="1">
    <source>
        <dbReference type="ARBA" id="ARBA00001954"/>
    </source>
</evidence>
<dbReference type="EMBL" id="BKCG01000006">
    <property type="protein sequence ID" value="GER60277.1"/>
    <property type="molecule type" value="Genomic_DNA"/>
</dbReference>
<dbReference type="GO" id="GO:0006307">
    <property type="term" value="P:DNA alkylation repair"/>
    <property type="evidence" value="ECO:0007669"/>
    <property type="project" value="InterPro"/>
</dbReference>
<dbReference type="GO" id="GO:0051213">
    <property type="term" value="F:dioxygenase activity"/>
    <property type="evidence" value="ECO:0007669"/>
    <property type="project" value="UniProtKB-KW"/>
</dbReference>
<gene>
    <name evidence="10" type="ORF">ULMA_23850</name>
</gene>
<keyword evidence="11" id="KW-1185">Reference proteome</keyword>
<dbReference type="PROSITE" id="PS51471">
    <property type="entry name" value="FE2OG_OXY"/>
    <property type="match status" value="1"/>
</dbReference>
<evidence type="ECO:0000256" key="6">
    <source>
        <dbReference type="ARBA" id="ARBA00023002"/>
    </source>
</evidence>
<evidence type="ECO:0000256" key="3">
    <source>
        <dbReference type="ARBA" id="ARBA00022763"/>
    </source>
</evidence>
<accession>A0A5J4J6Z3</accession>
<evidence type="ECO:0000313" key="10">
    <source>
        <dbReference type="EMBL" id="GER60277.1"/>
    </source>
</evidence>
<keyword evidence="3" id="KW-0227">DNA damage</keyword>
<dbReference type="GO" id="GO:0032451">
    <property type="term" value="F:demethylase activity"/>
    <property type="evidence" value="ECO:0007669"/>
    <property type="project" value="UniProtKB-ARBA"/>
</dbReference>
<keyword evidence="7" id="KW-0408">Iron</keyword>
<sequence length="203" mass="23731">MKLLTPPENIDCWQLPIPDAEIFYYPNFYEQVKANALFKKLYEETQWQEDDITIFGKTYKQPRLTALYGNNEKAYKYSNIIMFPKKFTETLLELKNDVEKVSPEKFTSVLLNLYRDGSDSNGWHSDNEKELGNLPFIASLSFGAKRSFQLKHITVASQRFKIELANGSLILMGGETQKNYKHQLPKTKRPLTQRINLTFRTIY</sequence>
<keyword evidence="8" id="KW-0234">DNA repair</keyword>
<feature type="domain" description="Fe2OG dioxygenase" evidence="9">
    <location>
        <begin position="105"/>
        <end position="203"/>
    </location>
</feature>
<evidence type="ECO:0000256" key="4">
    <source>
        <dbReference type="ARBA" id="ARBA00022842"/>
    </source>
</evidence>
<keyword evidence="4" id="KW-0460">Magnesium</keyword>
<dbReference type="GO" id="GO:0016705">
    <property type="term" value="F:oxidoreductase activity, acting on paired donors, with incorporation or reduction of molecular oxygen"/>
    <property type="evidence" value="ECO:0007669"/>
    <property type="project" value="UniProtKB-ARBA"/>
</dbReference>
<dbReference type="Proteomes" id="UP000326509">
    <property type="component" value="Unassembled WGS sequence"/>
</dbReference>
<organism evidence="10 11">
    <name type="scientific">Patiriisocius marinus</name>
    <dbReference type="NCBI Taxonomy" id="1397112"/>
    <lineage>
        <taxon>Bacteria</taxon>
        <taxon>Pseudomonadati</taxon>
        <taxon>Bacteroidota</taxon>
        <taxon>Flavobacteriia</taxon>
        <taxon>Flavobacteriales</taxon>
        <taxon>Flavobacteriaceae</taxon>
        <taxon>Patiriisocius</taxon>
    </lineage>
</organism>
<dbReference type="InterPro" id="IPR037151">
    <property type="entry name" value="AlkB-like_sf"/>
</dbReference>
<keyword evidence="5" id="KW-0223">Dioxygenase</keyword>
<dbReference type="InterPro" id="IPR032854">
    <property type="entry name" value="ALKBH3"/>
</dbReference>
<comment type="cofactor">
    <cofactor evidence="1">
        <name>Fe(2+)</name>
        <dbReference type="ChEBI" id="CHEBI:29033"/>
    </cofactor>
</comment>
<evidence type="ECO:0000256" key="5">
    <source>
        <dbReference type="ARBA" id="ARBA00022964"/>
    </source>
</evidence>
<dbReference type="InterPro" id="IPR005123">
    <property type="entry name" value="Oxoglu/Fe-dep_dioxygenase_dom"/>
</dbReference>
<dbReference type="AlphaFoldDB" id="A0A5J4J6Z3"/>
<evidence type="ECO:0000313" key="11">
    <source>
        <dbReference type="Proteomes" id="UP000326509"/>
    </source>
</evidence>
<dbReference type="GO" id="GO:0140097">
    <property type="term" value="F:catalytic activity, acting on DNA"/>
    <property type="evidence" value="ECO:0007669"/>
    <property type="project" value="UniProtKB-ARBA"/>
</dbReference>
<reference evidence="10 11" key="1">
    <citation type="submission" date="2019-08" db="EMBL/GenBank/DDBJ databases">
        <title>Draft genome sequence of Ulvibacter marinus type strain NBRC 109484.</title>
        <authorList>
            <person name="Kawano K."/>
            <person name="Ushijima N."/>
            <person name="Kihara M."/>
            <person name="Itoh H."/>
        </authorList>
    </citation>
    <scope>NUCLEOTIDE SEQUENCE [LARGE SCALE GENOMIC DNA]</scope>
    <source>
        <strain evidence="10 11">NBRC 109484</strain>
    </source>
</reference>
<protein>
    <submittedName>
        <fullName evidence="10">Alkylated DNA repair protein</fullName>
    </submittedName>
</protein>
<dbReference type="GO" id="GO:0016787">
    <property type="term" value="F:hydrolase activity"/>
    <property type="evidence" value="ECO:0007669"/>
    <property type="project" value="UniProtKB-ARBA"/>
</dbReference>
<dbReference type="GO" id="GO:0046872">
    <property type="term" value="F:metal ion binding"/>
    <property type="evidence" value="ECO:0007669"/>
    <property type="project" value="UniProtKB-KW"/>
</dbReference>
<keyword evidence="2" id="KW-0479">Metal-binding</keyword>
<dbReference type="Gene3D" id="2.60.120.590">
    <property type="entry name" value="Alpha-ketoglutarate-dependent dioxygenase AlkB-like"/>
    <property type="match status" value="1"/>
</dbReference>
<evidence type="ECO:0000256" key="8">
    <source>
        <dbReference type="ARBA" id="ARBA00023204"/>
    </source>
</evidence>
<name>A0A5J4J6Z3_9FLAO</name>
<dbReference type="RefSeq" id="WP_235904708.1">
    <property type="nucleotide sequence ID" value="NZ_BKCG01000006.1"/>
</dbReference>
<dbReference type="FunFam" id="2.60.120.590:FF:000004">
    <property type="entry name" value="DNA oxidative demethylase ALKBH2"/>
    <property type="match status" value="1"/>
</dbReference>
<dbReference type="SUPFAM" id="SSF51197">
    <property type="entry name" value="Clavaminate synthase-like"/>
    <property type="match status" value="1"/>
</dbReference>
<dbReference type="PANTHER" id="PTHR31212:SF4">
    <property type="entry name" value="ALPHA-KETOGLUTARATE-DEPENDENT DIOXYGENASE ALKB HOMOLOG 3"/>
    <property type="match status" value="1"/>
</dbReference>
<comment type="caution">
    <text evidence="10">The sequence shown here is derived from an EMBL/GenBank/DDBJ whole genome shotgun (WGS) entry which is preliminary data.</text>
</comment>
<dbReference type="Pfam" id="PF13532">
    <property type="entry name" value="2OG-FeII_Oxy_2"/>
    <property type="match status" value="1"/>
</dbReference>
<proteinExistence type="predicted"/>
<evidence type="ECO:0000259" key="9">
    <source>
        <dbReference type="PROSITE" id="PS51471"/>
    </source>
</evidence>
<evidence type="ECO:0000256" key="2">
    <source>
        <dbReference type="ARBA" id="ARBA00022723"/>
    </source>
</evidence>